<dbReference type="InterPro" id="IPR014746">
    <property type="entry name" value="Gln_synth/guanido_kin_cat_dom"/>
</dbReference>
<reference evidence="6" key="1">
    <citation type="journal article" date="2019" name="Int. J. Syst. Evol. Microbiol.">
        <title>The Global Catalogue of Microorganisms (GCM) 10K type strain sequencing project: providing services to taxonomists for standard genome sequencing and annotation.</title>
        <authorList>
            <consortium name="The Broad Institute Genomics Platform"/>
            <consortium name="The Broad Institute Genome Sequencing Center for Infectious Disease"/>
            <person name="Wu L."/>
            <person name="Ma J."/>
        </authorList>
    </citation>
    <scope>NUCLEOTIDE SEQUENCE [LARGE SCALE GENOMIC DNA]</scope>
    <source>
        <strain evidence="6">KCTC 42964</strain>
    </source>
</reference>
<dbReference type="GO" id="GO:0016874">
    <property type="term" value="F:ligase activity"/>
    <property type="evidence" value="ECO:0007669"/>
    <property type="project" value="UniProtKB-KW"/>
</dbReference>
<name>A0ABV7L6H0_9PROT</name>
<dbReference type="HAMAP" id="MF_01609">
    <property type="entry name" value="Glu_cys_ligase_2"/>
    <property type="match status" value="1"/>
</dbReference>
<evidence type="ECO:0000313" key="6">
    <source>
        <dbReference type="Proteomes" id="UP001595528"/>
    </source>
</evidence>
<dbReference type="PANTHER" id="PTHR36510">
    <property type="entry name" value="GLUTAMATE--CYSTEINE LIGASE 2-RELATED"/>
    <property type="match status" value="1"/>
</dbReference>
<evidence type="ECO:0000256" key="3">
    <source>
        <dbReference type="ARBA" id="ARBA00022840"/>
    </source>
</evidence>
<dbReference type="SUPFAM" id="SSF55931">
    <property type="entry name" value="Glutamine synthetase/guanido kinase"/>
    <property type="match status" value="1"/>
</dbReference>
<accession>A0ABV7L6H0</accession>
<keyword evidence="3 4" id="KW-0067">ATP-binding</keyword>
<proteinExistence type="inferred from homology"/>
<gene>
    <name evidence="5" type="ORF">ACFOGJ_23585</name>
</gene>
<dbReference type="PANTHER" id="PTHR36510:SF1">
    <property type="entry name" value="GLUTAMATE--CYSTEINE LIGASE 2-RELATED"/>
    <property type="match status" value="1"/>
</dbReference>
<comment type="catalytic activity">
    <reaction evidence="4">
        <text>L-cysteine + L-glutamate + ATP = gamma-L-glutamyl-L-cysteine + ADP + phosphate + H(+)</text>
        <dbReference type="Rhea" id="RHEA:13285"/>
        <dbReference type="ChEBI" id="CHEBI:15378"/>
        <dbReference type="ChEBI" id="CHEBI:29985"/>
        <dbReference type="ChEBI" id="CHEBI:30616"/>
        <dbReference type="ChEBI" id="CHEBI:35235"/>
        <dbReference type="ChEBI" id="CHEBI:43474"/>
        <dbReference type="ChEBI" id="CHEBI:58173"/>
        <dbReference type="ChEBI" id="CHEBI:456216"/>
        <dbReference type="EC" id="6.3.2.2"/>
    </reaction>
</comment>
<evidence type="ECO:0000313" key="5">
    <source>
        <dbReference type="EMBL" id="MFC3230253.1"/>
    </source>
</evidence>
<dbReference type="Proteomes" id="UP001595528">
    <property type="component" value="Unassembled WGS sequence"/>
</dbReference>
<comment type="function">
    <text evidence="4">ATP-dependent carboxylate-amine ligase which exhibits weak glutamate--cysteine ligase activity.</text>
</comment>
<dbReference type="EC" id="6.3.2.2" evidence="4"/>
<evidence type="ECO:0000256" key="1">
    <source>
        <dbReference type="ARBA" id="ARBA00022598"/>
    </source>
</evidence>
<dbReference type="NCBIfam" id="TIGR02050">
    <property type="entry name" value="gshA_cyan_rel"/>
    <property type="match status" value="1"/>
</dbReference>
<dbReference type="InterPro" id="IPR011793">
    <property type="entry name" value="YbdK"/>
</dbReference>
<keyword evidence="6" id="KW-1185">Reference proteome</keyword>
<evidence type="ECO:0000256" key="4">
    <source>
        <dbReference type="HAMAP-Rule" id="MF_01609"/>
    </source>
</evidence>
<keyword evidence="1 4" id="KW-0436">Ligase</keyword>
<dbReference type="Gene3D" id="3.30.590.20">
    <property type="match status" value="1"/>
</dbReference>
<dbReference type="InterPro" id="IPR050141">
    <property type="entry name" value="GCL_type2/YbdK_subfam"/>
</dbReference>
<evidence type="ECO:0000256" key="2">
    <source>
        <dbReference type="ARBA" id="ARBA00022741"/>
    </source>
</evidence>
<dbReference type="EMBL" id="JBHRTR010000037">
    <property type="protein sequence ID" value="MFC3230253.1"/>
    <property type="molecule type" value="Genomic_DNA"/>
</dbReference>
<comment type="similarity">
    <text evidence="4">Belongs to the glutamate--cysteine ligase type 2 family. YbdK subfamily.</text>
</comment>
<dbReference type="NCBIfam" id="NF010039">
    <property type="entry name" value="PRK13515.1"/>
    <property type="match status" value="1"/>
</dbReference>
<protein>
    <recommendedName>
        <fullName evidence="4">Putative glutamate--cysteine ligase 2</fullName>
        <ecNumber evidence="4">6.3.2.2</ecNumber>
    </recommendedName>
    <alternativeName>
        <fullName evidence="4">Gamma-glutamylcysteine synthetase 2</fullName>
        <shortName evidence="4">GCS 2</shortName>
        <shortName evidence="4">Gamma-GCS 2</shortName>
    </alternativeName>
</protein>
<dbReference type="Pfam" id="PF04107">
    <property type="entry name" value="GCS2"/>
    <property type="match status" value="1"/>
</dbReference>
<sequence>MTGPGETIGIEEEYILVDRTTRNAVTDPPPDFMAACRDALGNHVHNEFLLSQIEVDTPVCTSVAQARDELATLRGTIARTAARFGMAPIAASTHPFARWSDQRHTPGPRYDLIARDLGGVVRRLLICGQHVHVGLDDPELRIDLMNQVSYFLPHLLALTGSSPFWQGEDMGVKSYRLSVFHSLPRTGLPDRMETHAAYQRMVRLMIDAGLIEEESKIWWDVRPSSKYPTLELRVCDMCTTLEDAVCVAALYACLLSMLWRLRQLNQRWRIYPSSLIAENRWLAQRYGVEGQLVDFGKGERLPLSALVEELIMLVEPDARRLGCLEEVRHARTIVARGTSADRQRQVREDALAQGATPAEALCAVVDWLIAETAAGTVAAEDAGAA</sequence>
<dbReference type="InterPro" id="IPR006336">
    <property type="entry name" value="GCS2"/>
</dbReference>
<organism evidence="5 6">
    <name type="scientific">Marinibaculum pumilum</name>
    <dbReference type="NCBI Taxonomy" id="1766165"/>
    <lineage>
        <taxon>Bacteria</taxon>
        <taxon>Pseudomonadati</taxon>
        <taxon>Pseudomonadota</taxon>
        <taxon>Alphaproteobacteria</taxon>
        <taxon>Rhodospirillales</taxon>
        <taxon>Rhodospirillaceae</taxon>
        <taxon>Marinibaculum</taxon>
    </lineage>
</organism>
<dbReference type="RefSeq" id="WP_379905252.1">
    <property type="nucleotide sequence ID" value="NZ_JBHRTR010000037.1"/>
</dbReference>
<keyword evidence="2 4" id="KW-0547">Nucleotide-binding</keyword>
<comment type="caution">
    <text evidence="5">The sequence shown here is derived from an EMBL/GenBank/DDBJ whole genome shotgun (WGS) entry which is preliminary data.</text>
</comment>